<protein>
    <submittedName>
        <fullName evidence="1">Ornithine cyclodeaminase</fullName>
    </submittedName>
</protein>
<evidence type="ECO:0000313" key="1">
    <source>
        <dbReference type="EMBL" id="PYE38209.1"/>
    </source>
</evidence>
<gene>
    <name evidence="1" type="ORF">DFP82_1083</name>
</gene>
<dbReference type="SUPFAM" id="SSF51735">
    <property type="entry name" value="NAD(P)-binding Rossmann-fold domains"/>
    <property type="match status" value="1"/>
</dbReference>
<dbReference type="PANTHER" id="PTHR13812">
    <property type="entry name" value="KETIMINE REDUCTASE MU-CRYSTALLIN"/>
    <property type="match status" value="1"/>
</dbReference>
<dbReference type="PANTHER" id="PTHR13812:SF19">
    <property type="entry name" value="KETIMINE REDUCTASE MU-CRYSTALLIN"/>
    <property type="match status" value="1"/>
</dbReference>
<reference evidence="1 2" key="1">
    <citation type="submission" date="2018-06" db="EMBL/GenBank/DDBJ databases">
        <title>Genomic Encyclopedia of Type Strains, Phase III (KMG-III): the genomes of soil and plant-associated and newly described type strains.</title>
        <authorList>
            <person name="Whitman W."/>
        </authorList>
    </citation>
    <scope>NUCLEOTIDE SEQUENCE [LARGE SCALE GENOMIC DNA]</scope>
    <source>
        <strain evidence="1 2">CECT 5889</strain>
    </source>
</reference>
<dbReference type="Gene3D" id="3.40.50.720">
    <property type="entry name" value="NAD(P)-binding Rossmann-like Domain"/>
    <property type="match status" value="1"/>
</dbReference>
<dbReference type="OrthoDB" id="9809203at2"/>
<dbReference type="RefSeq" id="WP_110923719.1">
    <property type="nucleotide sequence ID" value="NZ_QJSU01000008.1"/>
</dbReference>
<comment type="caution">
    <text evidence="1">The sequence shown here is derived from an EMBL/GenBank/DDBJ whole genome shotgun (WGS) entry which is preliminary data.</text>
</comment>
<organism evidence="1 2">
    <name type="scientific">Psychrobacter fozii</name>
    <dbReference type="NCBI Taxonomy" id="198480"/>
    <lineage>
        <taxon>Bacteria</taxon>
        <taxon>Pseudomonadati</taxon>
        <taxon>Pseudomonadota</taxon>
        <taxon>Gammaproteobacteria</taxon>
        <taxon>Moraxellales</taxon>
        <taxon>Moraxellaceae</taxon>
        <taxon>Psychrobacter</taxon>
    </lineage>
</organism>
<name>A0A2V4UHA3_9GAMM</name>
<dbReference type="InterPro" id="IPR003462">
    <property type="entry name" value="ODC_Mu_crystall"/>
</dbReference>
<proteinExistence type="predicted"/>
<dbReference type="EMBL" id="QJSU01000008">
    <property type="protein sequence ID" value="PYE38209.1"/>
    <property type="molecule type" value="Genomic_DNA"/>
</dbReference>
<dbReference type="InterPro" id="IPR023401">
    <property type="entry name" value="ODC_N"/>
</dbReference>
<dbReference type="NCBIfam" id="NF005762">
    <property type="entry name" value="PRK07589.1"/>
    <property type="match status" value="1"/>
</dbReference>
<accession>A0A2V4UHA3</accession>
<sequence length="366" mass="39896">MSKFIVSPKEGVPFVSVQAMAKMIHDYGVEQCITDLVDALEQDYLRWDQFEKSSRFASHSKDGVIELMPVSDGEMFACKYVNGHPINTTRNLQTVAAMGILSDVENGYPILLTEMCILTALRTAATSAMLAKHCAPKGVTKLALIGNGAQSEFQALGMKAIMGISEVRLYDIDPAASQKTADNLADSGLNIIVCRTLEEAVLSAEIITTCTADKTNATILRDDIITKGVYINAIGGDCPGKTELDSNILMRADHVIVEFEPQTRIEGEIQNLSSDFPVTEFHRILKGEVQARKSADDLVVFDGVGFASEDFTALVFLRDLIKKQGGYEILDLIPQQADPKNLYSVVKGHSKNHSLVTNEAESVAMS</sequence>
<keyword evidence="2" id="KW-1185">Reference proteome</keyword>
<dbReference type="Gene3D" id="3.30.1780.10">
    <property type="entry name" value="ornithine cyclodeaminase, domain 1"/>
    <property type="match status" value="1"/>
</dbReference>
<dbReference type="InterPro" id="IPR036291">
    <property type="entry name" value="NAD(P)-bd_dom_sf"/>
</dbReference>
<dbReference type="Pfam" id="PF02423">
    <property type="entry name" value="OCD_Mu_crystall"/>
    <property type="match status" value="1"/>
</dbReference>
<dbReference type="Proteomes" id="UP000247746">
    <property type="component" value="Unassembled WGS sequence"/>
</dbReference>
<dbReference type="AlphaFoldDB" id="A0A2V4UHA3"/>
<evidence type="ECO:0000313" key="2">
    <source>
        <dbReference type="Proteomes" id="UP000247746"/>
    </source>
</evidence>